<sequence length="79" mass="8972">MNPKTHRKFKPLPQILMELTPAQQQKLYNDVLAVIGNLHWTDAAHLIALVKGDATLQQQVTAALLNYVSKELRAEVRNR</sequence>
<proteinExistence type="inferred from homology"/>
<evidence type="ECO:0000313" key="2">
    <source>
        <dbReference type="Ensembl" id="ENSLBEP00000018555.1"/>
    </source>
</evidence>
<dbReference type="InParanoid" id="A0A3Q3ME05"/>
<dbReference type="Ensembl" id="ENSLBET00000019583.1">
    <property type="protein sequence ID" value="ENSLBEP00000018555.1"/>
    <property type="gene ID" value="ENSLBEG00000014311.1"/>
</dbReference>
<comment type="similarity">
    <text evidence="1">Belongs to the C19orf12 family.</text>
</comment>
<accession>A0A3Q3ME05</accession>
<dbReference type="Proteomes" id="UP000261660">
    <property type="component" value="Unplaced"/>
</dbReference>
<dbReference type="Pfam" id="PF20721">
    <property type="entry name" value="C19orf12"/>
    <property type="match status" value="1"/>
</dbReference>
<dbReference type="GeneTree" id="ENSGT00390000009077"/>
<organism evidence="2 3">
    <name type="scientific">Labrus bergylta</name>
    <name type="common">ballan wrasse</name>
    <dbReference type="NCBI Taxonomy" id="56723"/>
    <lineage>
        <taxon>Eukaryota</taxon>
        <taxon>Metazoa</taxon>
        <taxon>Chordata</taxon>
        <taxon>Craniata</taxon>
        <taxon>Vertebrata</taxon>
        <taxon>Euteleostomi</taxon>
        <taxon>Actinopterygii</taxon>
        <taxon>Neopterygii</taxon>
        <taxon>Teleostei</taxon>
        <taxon>Neoteleostei</taxon>
        <taxon>Acanthomorphata</taxon>
        <taxon>Eupercaria</taxon>
        <taxon>Labriformes</taxon>
        <taxon>Labridae</taxon>
        <taxon>Labrus</taxon>
    </lineage>
</organism>
<evidence type="ECO:0000256" key="1">
    <source>
        <dbReference type="ARBA" id="ARBA00029457"/>
    </source>
</evidence>
<protein>
    <submittedName>
        <fullName evidence="2">Uncharacterized protein</fullName>
    </submittedName>
</protein>
<name>A0A3Q3ME05_9LABR</name>
<dbReference type="AlphaFoldDB" id="A0A3Q3ME05"/>
<evidence type="ECO:0000313" key="3">
    <source>
        <dbReference type="Proteomes" id="UP000261660"/>
    </source>
</evidence>
<dbReference type="PANTHER" id="PTHR31493">
    <property type="entry name" value="NAZO FAMILY MEMBER"/>
    <property type="match status" value="1"/>
</dbReference>
<reference evidence="2" key="2">
    <citation type="submission" date="2025-09" db="UniProtKB">
        <authorList>
            <consortium name="Ensembl"/>
        </authorList>
    </citation>
    <scope>IDENTIFICATION</scope>
</reference>
<dbReference type="InterPro" id="IPR033369">
    <property type="entry name" value="C19orf12"/>
</dbReference>
<reference evidence="2" key="1">
    <citation type="submission" date="2025-08" db="UniProtKB">
        <authorList>
            <consortium name="Ensembl"/>
        </authorList>
    </citation>
    <scope>IDENTIFICATION</scope>
</reference>
<keyword evidence="3" id="KW-1185">Reference proteome</keyword>
<dbReference type="PANTHER" id="PTHR31493:SF1">
    <property type="entry name" value="PROTEIN C19ORF12"/>
    <property type="match status" value="1"/>
</dbReference>